<dbReference type="Pfam" id="PF17932">
    <property type="entry name" value="TetR_C_24"/>
    <property type="match status" value="1"/>
</dbReference>
<protein>
    <submittedName>
        <fullName evidence="6">TetR family transcriptional regulator</fullName>
    </submittedName>
</protein>
<name>A0A975Q1A3_9SPHN</name>
<dbReference type="RefSeq" id="WP_083276781.1">
    <property type="nucleotide sequence ID" value="NZ_CP073910.1"/>
</dbReference>
<dbReference type="PANTHER" id="PTHR30055">
    <property type="entry name" value="HTH-TYPE TRANSCRIPTIONAL REGULATOR RUTR"/>
    <property type="match status" value="1"/>
</dbReference>
<dbReference type="KEGG" id="spph:KFK14_22825"/>
<dbReference type="Gene3D" id="1.10.357.10">
    <property type="entry name" value="Tetracycline Repressor, domain 2"/>
    <property type="match status" value="1"/>
</dbReference>
<accession>A0A975Q1A3</accession>
<evidence type="ECO:0000256" key="4">
    <source>
        <dbReference type="PROSITE-ProRule" id="PRU00335"/>
    </source>
</evidence>
<evidence type="ECO:0000256" key="2">
    <source>
        <dbReference type="ARBA" id="ARBA00023125"/>
    </source>
</evidence>
<keyword evidence="3" id="KW-0804">Transcription</keyword>
<evidence type="ECO:0000313" key="6">
    <source>
        <dbReference type="EMBL" id="QUT05740.1"/>
    </source>
</evidence>
<sequence length="185" mass="20928">MRRVATHLIYSVGYEAMNMRDLAAGINRKPGSLYNYFKSKQDLLYSIIEEHMVLVIAAAEDAIDPADAPLKQLKDFIAFHVNYHLDKREILYVVTSELRSLTKANRAKIIKYRQKYEAILTGILDRGKEAGDFSVFHTKLVTFSILAVLTSVSNWYRYTGILSMDDIVAAHTDLILNGVRDGKGV</sequence>
<dbReference type="SUPFAM" id="SSF48498">
    <property type="entry name" value="Tetracyclin repressor-like, C-terminal domain"/>
    <property type="match status" value="1"/>
</dbReference>
<feature type="DNA-binding region" description="H-T-H motif" evidence="4">
    <location>
        <begin position="18"/>
        <end position="37"/>
    </location>
</feature>
<dbReference type="SUPFAM" id="SSF46689">
    <property type="entry name" value="Homeodomain-like"/>
    <property type="match status" value="1"/>
</dbReference>
<dbReference type="Proteomes" id="UP000681425">
    <property type="component" value="Chromosome"/>
</dbReference>
<dbReference type="PANTHER" id="PTHR30055:SF240">
    <property type="entry name" value="HTH-TYPE TRANSCRIPTIONAL REGULATOR ACRR"/>
    <property type="match status" value="1"/>
</dbReference>
<proteinExistence type="predicted"/>
<dbReference type="GO" id="GO:0003700">
    <property type="term" value="F:DNA-binding transcription factor activity"/>
    <property type="evidence" value="ECO:0007669"/>
    <property type="project" value="TreeGrafter"/>
</dbReference>
<keyword evidence="2 4" id="KW-0238">DNA-binding</keyword>
<organism evidence="6 7">
    <name type="scientific">Sphingobium phenoxybenzoativorans</name>
    <dbReference type="NCBI Taxonomy" id="1592790"/>
    <lineage>
        <taxon>Bacteria</taxon>
        <taxon>Pseudomonadati</taxon>
        <taxon>Pseudomonadota</taxon>
        <taxon>Alphaproteobacteria</taxon>
        <taxon>Sphingomonadales</taxon>
        <taxon>Sphingomonadaceae</taxon>
        <taxon>Sphingobium</taxon>
    </lineage>
</organism>
<evidence type="ECO:0000313" key="7">
    <source>
        <dbReference type="Proteomes" id="UP000681425"/>
    </source>
</evidence>
<dbReference type="OrthoDB" id="9816431at2"/>
<dbReference type="InterPro" id="IPR050109">
    <property type="entry name" value="HTH-type_TetR-like_transc_reg"/>
</dbReference>
<evidence type="ECO:0000259" key="5">
    <source>
        <dbReference type="PROSITE" id="PS50977"/>
    </source>
</evidence>
<dbReference type="InterPro" id="IPR009057">
    <property type="entry name" value="Homeodomain-like_sf"/>
</dbReference>
<dbReference type="InterPro" id="IPR036271">
    <property type="entry name" value="Tet_transcr_reg_TetR-rel_C_sf"/>
</dbReference>
<evidence type="ECO:0000256" key="1">
    <source>
        <dbReference type="ARBA" id="ARBA00023015"/>
    </source>
</evidence>
<dbReference type="InterPro" id="IPR041490">
    <property type="entry name" value="KstR2_TetR_C"/>
</dbReference>
<dbReference type="PROSITE" id="PS50977">
    <property type="entry name" value="HTH_TETR_2"/>
    <property type="match status" value="1"/>
</dbReference>
<dbReference type="Pfam" id="PF00440">
    <property type="entry name" value="TetR_N"/>
    <property type="match status" value="1"/>
</dbReference>
<dbReference type="AlphaFoldDB" id="A0A975Q1A3"/>
<keyword evidence="1" id="KW-0805">Transcription regulation</keyword>
<gene>
    <name evidence="6" type="ORF">KFK14_22825</name>
</gene>
<feature type="domain" description="HTH tetR-type" evidence="5">
    <location>
        <begin position="1"/>
        <end position="55"/>
    </location>
</feature>
<dbReference type="GO" id="GO:0000976">
    <property type="term" value="F:transcription cis-regulatory region binding"/>
    <property type="evidence" value="ECO:0007669"/>
    <property type="project" value="TreeGrafter"/>
</dbReference>
<evidence type="ECO:0000256" key="3">
    <source>
        <dbReference type="ARBA" id="ARBA00023163"/>
    </source>
</evidence>
<dbReference type="InterPro" id="IPR001647">
    <property type="entry name" value="HTH_TetR"/>
</dbReference>
<reference evidence="6" key="1">
    <citation type="submission" date="2021-04" db="EMBL/GenBank/DDBJ databases">
        <title>Isolation of p-tert-butylphenol degrading bacteria Sphingobium phenoxybenzoativorans Tas13 from active sludge.</title>
        <authorList>
            <person name="Li Y."/>
        </authorList>
    </citation>
    <scope>NUCLEOTIDE SEQUENCE</scope>
    <source>
        <strain evidence="6">Tas13</strain>
    </source>
</reference>
<dbReference type="EMBL" id="CP073910">
    <property type="protein sequence ID" value="QUT05740.1"/>
    <property type="molecule type" value="Genomic_DNA"/>
</dbReference>
<keyword evidence="7" id="KW-1185">Reference proteome</keyword>